<accession>A0A346XSS1</accession>
<dbReference type="RefSeq" id="WP_114590097.1">
    <property type="nucleotide sequence ID" value="NZ_CAXIBR010000015.1"/>
</dbReference>
<organism evidence="3 4">
    <name type="scientific">Euzebya pacifica</name>
    <dbReference type="NCBI Taxonomy" id="1608957"/>
    <lineage>
        <taxon>Bacteria</taxon>
        <taxon>Bacillati</taxon>
        <taxon>Actinomycetota</taxon>
        <taxon>Nitriliruptoria</taxon>
        <taxon>Euzebyales</taxon>
    </lineage>
</organism>
<dbReference type="Gene3D" id="2.40.50.100">
    <property type="match status" value="1"/>
</dbReference>
<reference evidence="3 4" key="1">
    <citation type="submission" date="2018-09" db="EMBL/GenBank/DDBJ databases">
        <title>Complete genome sequence of Euzebya sp. DY32-46 isolated from seawater of Pacific Ocean.</title>
        <authorList>
            <person name="Xu L."/>
            <person name="Wu Y.-H."/>
            <person name="Xu X.-W."/>
        </authorList>
    </citation>
    <scope>NUCLEOTIDE SEQUENCE [LARGE SCALE GENOMIC DNA]</scope>
    <source>
        <strain evidence="3 4">DY32-46</strain>
    </source>
</reference>
<dbReference type="InterPro" id="IPR011053">
    <property type="entry name" value="Single_hybrid_motif"/>
</dbReference>
<dbReference type="KEGG" id="euz:DVS28_a0561"/>
<dbReference type="AlphaFoldDB" id="A0A346XSS1"/>
<proteinExistence type="predicted"/>
<dbReference type="CDD" id="cd06849">
    <property type="entry name" value="lipoyl_domain"/>
    <property type="match status" value="1"/>
</dbReference>
<keyword evidence="1" id="KW-0450">Lipoyl</keyword>
<dbReference type="InterPro" id="IPR003016">
    <property type="entry name" value="2-oxoA_DH_lipoyl-BS"/>
</dbReference>
<dbReference type="EMBL" id="CP031165">
    <property type="protein sequence ID" value="AXV05268.1"/>
    <property type="molecule type" value="Genomic_DNA"/>
</dbReference>
<dbReference type="PROSITE" id="PS50968">
    <property type="entry name" value="BIOTINYL_LIPOYL"/>
    <property type="match status" value="1"/>
</dbReference>
<gene>
    <name evidence="3" type="ORF">DVS28_a0561</name>
</gene>
<name>A0A346XSS1_9ACTN</name>
<protein>
    <submittedName>
        <fullName evidence="3">Biotin/lipoyl attachment domain-containing protein</fullName>
    </submittedName>
</protein>
<dbReference type="Proteomes" id="UP000264006">
    <property type="component" value="Chromosome"/>
</dbReference>
<dbReference type="OrthoDB" id="3629907at2"/>
<feature type="domain" description="Lipoyl-binding" evidence="2">
    <location>
        <begin position="2"/>
        <end position="77"/>
    </location>
</feature>
<evidence type="ECO:0000259" key="2">
    <source>
        <dbReference type="PROSITE" id="PS50968"/>
    </source>
</evidence>
<keyword evidence="4" id="KW-1185">Reference proteome</keyword>
<dbReference type="Pfam" id="PF00364">
    <property type="entry name" value="Biotin_lipoyl"/>
    <property type="match status" value="1"/>
</dbReference>
<evidence type="ECO:0000256" key="1">
    <source>
        <dbReference type="ARBA" id="ARBA00022823"/>
    </source>
</evidence>
<evidence type="ECO:0000313" key="3">
    <source>
        <dbReference type="EMBL" id="AXV05268.1"/>
    </source>
</evidence>
<evidence type="ECO:0000313" key="4">
    <source>
        <dbReference type="Proteomes" id="UP000264006"/>
    </source>
</evidence>
<dbReference type="PROSITE" id="PS00189">
    <property type="entry name" value="LIPOYL"/>
    <property type="match status" value="1"/>
</dbReference>
<sequence>MSTQVTFPVMSKDPDIEGVVGTWFALDGETVEAGQVIAEVQVDKVSNDVPAPASGTLRHVVPEGDGVAQGAVLAVIE</sequence>
<dbReference type="InterPro" id="IPR000089">
    <property type="entry name" value="Biotin_lipoyl"/>
</dbReference>
<dbReference type="SUPFAM" id="SSF51230">
    <property type="entry name" value="Single hybrid motif"/>
    <property type="match status" value="1"/>
</dbReference>